<reference evidence="7" key="1">
    <citation type="journal article" date="2012" name="PLoS ONE">
        <title>Gene sets for utilization of primary and secondary nutrition supplies in the distal gut of endangered iberian lynx.</title>
        <authorList>
            <person name="Alcaide M."/>
            <person name="Messina E."/>
            <person name="Richter M."/>
            <person name="Bargiela R."/>
            <person name="Peplies J."/>
            <person name="Huws S.A."/>
            <person name="Newbold C.J."/>
            <person name="Golyshin P.N."/>
            <person name="Simon M.A."/>
            <person name="Lopez G."/>
            <person name="Yakimov M.M."/>
            <person name="Ferrer M."/>
        </authorList>
    </citation>
    <scope>NUCLEOTIDE SEQUENCE</scope>
</reference>
<gene>
    <name evidence="7" type="ORF">EVA_20609</name>
</gene>
<evidence type="ECO:0000256" key="1">
    <source>
        <dbReference type="ARBA" id="ARBA00004442"/>
    </source>
</evidence>
<comment type="subcellular location">
    <subcellularLocation>
        <location evidence="1">Cell outer membrane</location>
    </subcellularLocation>
</comment>
<name>J9F8Q8_9ZZZZ</name>
<dbReference type="EMBL" id="AMCI01008278">
    <property type="protein sequence ID" value="EJW91286.1"/>
    <property type="molecule type" value="Genomic_DNA"/>
</dbReference>
<dbReference type="AlphaFoldDB" id="J9F8Q8"/>
<evidence type="ECO:0000256" key="5">
    <source>
        <dbReference type="ARBA" id="ARBA00023136"/>
    </source>
</evidence>
<accession>J9F8Q8</accession>
<keyword evidence="3" id="KW-1134">Transmembrane beta strand</keyword>
<evidence type="ECO:0000256" key="4">
    <source>
        <dbReference type="ARBA" id="ARBA00022692"/>
    </source>
</evidence>
<evidence type="ECO:0000313" key="7">
    <source>
        <dbReference type="EMBL" id="EJW91286.1"/>
    </source>
</evidence>
<comment type="caution">
    <text evidence="7">The sequence shown here is derived from an EMBL/GenBank/DDBJ whole genome shotgun (WGS) entry which is preliminary data.</text>
</comment>
<keyword evidence="6" id="KW-0998">Cell outer membrane</keyword>
<dbReference type="GO" id="GO:1990281">
    <property type="term" value="C:efflux pump complex"/>
    <property type="evidence" value="ECO:0007669"/>
    <property type="project" value="TreeGrafter"/>
</dbReference>
<dbReference type="GO" id="GO:0009279">
    <property type="term" value="C:cell outer membrane"/>
    <property type="evidence" value="ECO:0007669"/>
    <property type="project" value="UniProtKB-SubCell"/>
</dbReference>
<dbReference type="InterPro" id="IPR003423">
    <property type="entry name" value="OMP_efflux"/>
</dbReference>
<organism evidence="7">
    <name type="scientific">gut metagenome</name>
    <dbReference type="NCBI Taxonomy" id="749906"/>
    <lineage>
        <taxon>unclassified sequences</taxon>
        <taxon>metagenomes</taxon>
        <taxon>organismal metagenomes</taxon>
    </lineage>
</organism>
<dbReference type="SUPFAM" id="SSF56954">
    <property type="entry name" value="Outer membrane efflux proteins (OEP)"/>
    <property type="match status" value="1"/>
</dbReference>
<evidence type="ECO:0000256" key="6">
    <source>
        <dbReference type="ARBA" id="ARBA00023237"/>
    </source>
</evidence>
<proteinExistence type="predicted"/>
<dbReference type="GO" id="GO:0015562">
    <property type="term" value="F:efflux transmembrane transporter activity"/>
    <property type="evidence" value="ECO:0007669"/>
    <property type="project" value="InterPro"/>
</dbReference>
<dbReference type="PANTHER" id="PTHR30026:SF20">
    <property type="entry name" value="OUTER MEMBRANE PROTEIN TOLC"/>
    <property type="match status" value="1"/>
</dbReference>
<dbReference type="PANTHER" id="PTHR30026">
    <property type="entry name" value="OUTER MEMBRANE PROTEIN TOLC"/>
    <property type="match status" value="1"/>
</dbReference>
<dbReference type="InterPro" id="IPR051906">
    <property type="entry name" value="TolC-like"/>
</dbReference>
<keyword evidence="2" id="KW-0813">Transport</keyword>
<dbReference type="Gene3D" id="1.20.1600.10">
    <property type="entry name" value="Outer membrane efflux proteins (OEP)"/>
    <property type="match status" value="1"/>
</dbReference>
<evidence type="ECO:0000256" key="3">
    <source>
        <dbReference type="ARBA" id="ARBA00022452"/>
    </source>
</evidence>
<keyword evidence="5" id="KW-0472">Membrane</keyword>
<protein>
    <submittedName>
        <fullName evidence="7">Outer membrane transport/efflux protein</fullName>
    </submittedName>
</protein>
<dbReference type="Pfam" id="PF02321">
    <property type="entry name" value="OEP"/>
    <property type="match status" value="1"/>
</dbReference>
<evidence type="ECO:0000256" key="2">
    <source>
        <dbReference type="ARBA" id="ARBA00022448"/>
    </source>
</evidence>
<keyword evidence="4" id="KW-0812">Transmembrane</keyword>
<sequence>MKQRLTLALTLMTALPLAAQETWNLQQCIEHAISHNIRVKQQEAARDQSAVDLSTARWSRLPDLNGNVGTSFNFGRALQDDNTYGDRNTMNSNFSIGTGVPLFTGLRIPHQIALQKLNLKAAVADLKQAQEDISIQVTSAYLQILFQEELVKVAQQQVELSRAQLERSRVLLENGKAAEAEVSEARAQVAQDELALVKTDNNRQLALLELSQLLELPSPEGFRIAPPQDTATFVPLSSPEAVYATAMQHKPAIQAARYRLEGTKHQLRIAQSGWYPQLHFGAGIGTSYYKLVGGGQSFLQQSVAPQPEQIPAVLPQHSSLQPFRNPQPGQKCPHPTIPAGMGTGRTAEGALQGDPAGLLQCCRCQKPVPQQPYGNRGGNVGLPPDE</sequence>
<dbReference type="GO" id="GO:0015288">
    <property type="term" value="F:porin activity"/>
    <property type="evidence" value="ECO:0007669"/>
    <property type="project" value="TreeGrafter"/>
</dbReference>